<dbReference type="AlphaFoldDB" id="A0A1B1S959"/>
<evidence type="ECO:0000313" key="2">
    <source>
        <dbReference type="Proteomes" id="UP000186351"/>
    </source>
</evidence>
<dbReference type="OrthoDB" id="1097791at2"/>
<protein>
    <submittedName>
        <fullName evidence="1">Uncharacterized protein</fullName>
    </submittedName>
</protein>
<gene>
    <name evidence="1" type="ORF">A4V02_06110</name>
</gene>
<keyword evidence="2" id="KW-1185">Reference proteome</keyword>
<dbReference type="EMBL" id="CP015402">
    <property type="protein sequence ID" value="ANU63336.1"/>
    <property type="molecule type" value="Genomic_DNA"/>
</dbReference>
<dbReference type="RefSeq" id="WP_016411857.1">
    <property type="nucleotide sequence ID" value="NZ_CAOPEG010000089.1"/>
</dbReference>
<dbReference type="GeneID" id="65536424"/>
<evidence type="ECO:0000313" key="1">
    <source>
        <dbReference type="EMBL" id="ANU63336.1"/>
    </source>
</evidence>
<dbReference type="Proteomes" id="UP000186351">
    <property type="component" value="Chromosome"/>
</dbReference>
<organism evidence="1 2">
    <name type="scientific">Muribaculum intestinale</name>
    <dbReference type="NCBI Taxonomy" id="1796646"/>
    <lineage>
        <taxon>Bacteria</taxon>
        <taxon>Pseudomonadati</taxon>
        <taxon>Bacteroidota</taxon>
        <taxon>Bacteroidia</taxon>
        <taxon>Bacteroidales</taxon>
        <taxon>Muribaculaceae</taxon>
        <taxon>Muribaculum</taxon>
    </lineage>
</organism>
<accession>A0A1Z2XJJ1</accession>
<name>A0A1B1S959_9BACT</name>
<proteinExistence type="predicted"/>
<dbReference type="KEGG" id="pary:A4V02_06110"/>
<reference evidence="2" key="1">
    <citation type="submission" date="2016-04" db="EMBL/GenBank/DDBJ databases">
        <title>Complete Genome Sequences of Twelve Strains of a Stable Defined Moderately Diverse Mouse Microbiota 2 (sDMDMm2).</title>
        <authorList>
            <person name="Uchimura Y."/>
            <person name="Wyss M."/>
            <person name="Brugiroux S."/>
            <person name="Limenitakis J.P."/>
            <person name="Stecher B."/>
            <person name="McCoy K.D."/>
            <person name="Macpherson A.J."/>
        </authorList>
    </citation>
    <scope>NUCLEOTIDE SEQUENCE [LARGE SCALE GENOMIC DNA]</scope>
    <source>
        <strain evidence="2">YL27</strain>
    </source>
</reference>
<dbReference type="STRING" id="1796646.A4V02_06110"/>
<accession>A0A1B1S959</accession>
<sequence>MNTSPPPQYPESEPFKKWIMDAVGTMVFLLGSMTESLKEIAEKSGKAKLKYKGKEIIMLEDLAIGLNKSPRTFRRLRAEKKISYWSSKDGHTVFVTQDQFDDYITNNFVPNEIEDESTAPQR</sequence>